<accession>A0A449I2J3</accession>
<dbReference type="AlphaFoldDB" id="A0A449I2J3"/>
<organism evidence="1 2">
    <name type="scientific">Prevotella heparinolytica</name>
    <dbReference type="NCBI Taxonomy" id="28113"/>
    <lineage>
        <taxon>Bacteria</taxon>
        <taxon>Pseudomonadati</taxon>
        <taxon>Bacteroidota</taxon>
        <taxon>Bacteroidia</taxon>
        <taxon>Bacteroidales</taxon>
        <taxon>Bacteroidaceae</taxon>
        <taxon>Bacteroides</taxon>
    </lineage>
</organism>
<reference evidence="1 2" key="1">
    <citation type="submission" date="2019-02" db="EMBL/GenBank/DDBJ databases">
        <authorList>
            <consortium name="Pathogen Informatics"/>
        </authorList>
    </citation>
    <scope>NUCLEOTIDE SEQUENCE [LARGE SCALE GENOMIC DNA]</scope>
    <source>
        <strain evidence="1 2">3012STDY7078512</strain>
    </source>
</reference>
<sequence length="110" mass="12875">MLEQIFADIRFLPHRGTMPSTPRKTSFLGEEPLVSRCGRSTLVRTCFEQGSEAMERVPNDVKNKYFSKSRKTNLGQKRKHFKTDKKNRRRLRETTQCLSNGIREICEIRA</sequence>
<dbReference type="EMBL" id="CAACYH010000004">
    <property type="protein sequence ID" value="VFB13662.1"/>
    <property type="molecule type" value="Genomic_DNA"/>
</dbReference>
<evidence type="ECO:0000313" key="1">
    <source>
        <dbReference type="EMBL" id="VFB13662.1"/>
    </source>
</evidence>
<evidence type="ECO:0000313" key="2">
    <source>
        <dbReference type="Proteomes" id="UP000396835"/>
    </source>
</evidence>
<protein>
    <submittedName>
        <fullName evidence="1">Uncharacterized protein</fullName>
    </submittedName>
</protein>
<gene>
    <name evidence="1" type="ORF">NCTC7812_01189</name>
</gene>
<name>A0A449I2J3_9BACE</name>
<dbReference type="Proteomes" id="UP000396835">
    <property type="component" value="Unassembled WGS sequence"/>
</dbReference>
<proteinExistence type="predicted"/>